<organism evidence="3 4">
    <name type="scientific">Lactococcus garvieae DCC43</name>
    <dbReference type="NCBI Taxonomy" id="1231377"/>
    <lineage>
        <taxon>Bacteria</taxon>
        <taxon>Bacillati</taxon>
        <taxon>Bacillota</taxon>
        <taxon>Bacilli</taxon>
        <taxon>Lactobacillales</taxon>
        <taxon>Streptococcaceae</taxon>
        <taxon>Lactococcus</taxon>
    </lineage>
</organism>
<proteinExistence type="predicted"/>
<dbReference type="InterPro" id="IPR010317">
    <property type="entry name" value="WxLIP_PGBD"/>
</dbReference>
<dbReference type="eggNOG" id="ENOG50308EI">
    <property type="taxonomic scope" value="Bacteria"/>
</dbReference>
<reference evidence="3 4" key="1">
    <citation type="journal article" date="2012" name="J. Bacteriol.">
        <title>Genome Sequence of the Bacteriocin-Producing Strain Lactococcus garvieae DCC43.</title>
        <authorList>
            <person name="Gabrielsen C."/>
            <person name="Brede D.A."/>
            <person name="Hernandez P.E."/>
            <person name="Nes I.F."/>
            <person name="Diep D.B."/>
        </authorList>
    </citation>
    <scope>NUCLEOTIDE SEQUENCE [LARGE SCALE GENOMIC DNA]</scope>
    <source>
        <strain evidence="3 4">DCC43</strain>
    </source>
</reference>
<protein>
    <submittedName>
        <fullName evidence="3">Cell surface protein</fullName>
    </submittedName>
</protein>
<gene>
    <name evidence="3" type="ORF">C426_1101</name>
</gene>
<keyword evidence="1" id="KW-0472">Membrane</keyword>
<evidence type="ECO:0000256" key="1">
    <source>
        <dbReference type="SAM" id="Phobius"/>
    </source>
</evidence>
<evidence type="ECO:0000259" key="2">
    <source>
        <dbReference type="Pfam" id="PF06030"/>
    </source>
</evidence>
<sequence length="342" mass="38344">MKKKVNKCLLLFLVIFLWVLVTGEKAYAQENGGADFSTKPIFEKHQTDDKLGYWRLDVKGGQEITIYIQINNGKNKNTFDITSNQAITNSNFVIDYSLKEEETKDFLSRSTGFDYYRNISIGESTGSRVVVLEPGEIKKVPIKIKVPKSWADKIAIGGINVTRRANDKEKSQSLLNIYSSAFALILQSGAQAKSSDLSLSPGKLNMDEQSVRIQNNSDTLQEKTKLHASIKDKKGVIYSSLDYASGAIVPYADVNLDLQMEKKLKKGNQYELNIETEQGSKNLKEVYLLEVDNKGNVKATPQTGKNKENNQQKYYLWIGVATLSATAVGLVFYGLNKRKEKK</sequence>
<dbReference type="EMBL" id="AMQS01000013">
    <property type="protein sequence ID" value="EKF51514.1"/>
    <property type="molecule type" value="Genomic_DNA"/>
</dbReference>
<dbReference type="PATRIC" id="fig|1231377.3.peg.1100"/>
<keyword evidence="1" id="KW-0812">Transmembrane</keyword>
<feature type="domain" description="WxL Interacting Protein peptidoglycan binding" evidence="2">
    <location>
        <begin position="36"/>
        <end position="162"/>
    </location>
</feature>
<comment type="caution">
    <text evidence="3">The sequence shown here is derived from an EMBL/GenBank/DDBJ whole genome shotgun (WGS) entry which is preliminary data.</text>
</comment>
<evidence type="ECO:0000313" key="4">
    <source>
        <dbReference type="Proteomes" id="UP000006787"/>
    </source>
</evidence>
<evidence type="ECO:0000313" key="3">
    <source>
        <dbReference type="EMBL" id="EKF51514.1"/>
    </source>
</evidence>
<accession>K2PMP0</accession>
<dbReference type="Proteomes" id="UP000006787">
    <property type="component" value="Unassembled WGS sequence"/>
</dbReference>
<name>K2PMP0_9LACT</name>
<dbReference type="AlphaFoldDB" id="K2PMP0"/>
<dbReference type="Pfam" id="PF06030">
    <property type="entry name" value="WxLIP_PGBD"/>
    <property type="match status" value="1"/>
</dbReference>
<dbReference type="RefSeq" id="WP_003135575.1">
    <property type="nucleotide sequence ID" value="NZ_AMQS01000013.1"/>
</dbReference>
<feature type="transmembrane region" description="Helical" evidence="1">
    <location>
        <begin position="314"/>
        <end position="335"/>
    </location>
</feature>
<keyword evidence="1" id="KW-1133">Transmembrane helix</keyword>